<proteinExistence type="predicted"/>
<name>A0A6L4WZJ5_9BIFI</name>
<gene>
    <name evidence="2" type="ORF">DSM100688_1291</name>
    <name evidence="3" type="ORF">GFD24_03135</name>
</gene>
<dbReference type="EMBL" id="WBSM01000006">
    <property type="protein sequence ID" value="KAB8287824.1"/>
    <property type="molecule type" value="Genomic_DNA"/>
</dbReference>
<evidence type="ECO:0000313" key="4">
    <source>
        <dbReference type="Proteomes" id="UP000469943"/>
    </source>
</evidence>
<protein>
    <submittedName>
        <fullName evidence="2">Uncharacterized protein</fullName>
    </submittedName>
</protein>
<dbReference type="AlphaFoldDB" id="A0A6L4WZJ5"/>
<keyword evidence="1" id="KW-0812">Transmembrane</keyword>
<organism evidence="2 5">
    <name type="scientific">Bifidobacterium ramosum</name>
    <dbReference type="NCBI Taxonomy" id="1798158"/>
    <lineage>
        <taxon>Bacteria</taxon>
        <taxon>Bacillati</taxon>
        <taxon>Actinomycetota</taxon>
        <taxon>Actinomycetes</taxon>
        <taxon>Bifidobacteriales</taxon>
        <taxon>Bifidobacteriaceae</taxon>
        <taxon>Bifidobacterium</taxon>
    </lineage>
</organism>
<dbReference type="Proteomes" id="UP000482084">
    <property type="component" value="Unassembled WGS sequence"/>
</dbReference>
<feature type="transmembrane region" description="Helical" evidence="1">
    <location>
        <begin position="51"/>
        <end position="74"/>
    </location>
</feature>
<feature type="transmembrane region" description="Helical" evidence="1">
    <location>
        <begin position="12"/>
        <end position="31"/>
    </location>
</feature>
<evidence type="ECO:0000313" key="5">
    <source>
        <dbReference type="Proteomes" id="UP000482084"/>
    </source>
</evidence>
<sequence>MMTRRIRSRKALRAAVCMALAAVLELILVMGVDDGDSGRYPWSPALHWITFVMFLLSAAMWLCAAYSETAAIAFGAMKPVDERDREMLTKANAKALQVLEILMLAGSMTALFAGLGMDSLVLSVIGLTVLVCGWLALALQVGLAWWYQRC</sequence>
<dbReference type="RefSeq" id="WP_152358365.1">
    <property type="nucleotide sequence ID" value="NZ_WBSM01000006.1"/>
</dbReference>
<keyword evidence="5" id="KW-1185">Reference proteome</keyword>
<feature type="transmembrane region" description="Helical" evidence="1">
    <location>
        <begin position="95"/>
        <end position="115"/>
    </location>
</feature>
<evidence type="ECO:0000256" key="1">
    <source>
        <dbReference type="SAM" id="Phobius"/>
    </source>
</evidence>
<dbReference type="OrthoDB" id="9886376at2"/>
<reference evidence="2 5" key="2">
    <citation type="submission" date="2019-10" db="EMBL/GenBank/DDBJ databases">
        <title>Characterization of the phylogenetic diversity of two novel species belonging to the genus Bifidobacterium: Bifidobacterium cebidarum sp. nov. and Bifidobacterium leontopitheci sp. nov.</title>
        <authorList>
            <person name="Lugli G.A."/>
            <person name="Duranti S."/>
            <person name="Milani C."/>
            <person name="Turroni F."/>
            <person name="Ventura M."/>
        </authorList>
    </citation>
    <scope>NUCLEOTIDE SEQUENCE [LARGE SCALE GENOMIC DNA]</scope>
    <source>
        <strain evidence="2 5">DSM 100688</strain>
    </source>
</reference>
<comment type="caution">
    <text evidence="2">The sequence shown here is derived from an EMBL/GenBank/DDBJ whole genome shotgun (WGS) entry which is preliminary data.</text>
</comment>
<evidence type="ECO:0000313" key="2">
    <source>
        <dbReference type="EMBL" id="KAB8287824.1"/>
    </source>
</evidence>
<dbReference type="EMBL" id="WHZX01000002">
    <property type="protein sequence ID" value="NEG71228.1"/>
    <property type="molecule type" value="Genomic_DNA"/>
</dbReference>
<reference evidence="3 4" key="1">
    <citation type="submission" date="2019-10" db="EMBL/GenBank/DDBJ databases">
        <title>Bifidobacterium from non-human primates.</title>
        <authorList>
            <person name="Modesto M."/>
        </authorList>
    </citation>
    <scope>NUCLEOTIDE SEQUENCE [LARGE SCALE GENOMIC DNA]</scope>
    <source>
        <strain evidence="3 4">TREM</strain>
    </source>
</reference>
<evidence type="ECO:0000313" key="3">
    <source>
        <dbReference type="EMBL" id="NEG71228.1"/>
    </source>
</evidence>
<accession>A0A6L4WZJ5</accession>
<keyword evidence="1" id="KW-1133">Transmembrane helix</keyword>
<keyword evidence="1" id="KW-0472">Membrane</keyword>
<dbReference type="Proteomes" id="UP000469943">
    <property type="component" value="Unassembled WGS sequence"/>
</dbReference>
<feature type="transmembrane region" description="Helical" evidence="1">
    <location>
        <begin position="121"/>
        <end position="147"/>
    </location>
</feature>